<evidence type="ECO:0000259" key="4">
    <source>
        <dbReference type="PROSITE" id="PS50995"/>
    </source>
</evidence>
<comment type="caution">
    <text evidence="5">The sequence shown here is derived from an EMBL/GenBank/DDBJ whole genome shotgun (WGS) entry which is preliminary data.</text>
</comment>
<dbReference type="SUPFAM" id="SSF46785">
    <property type="entry name" value="Winged helix' DNA-binding domain"/>
    <property type="match status" value="1"/>
</dbReference>
<dbReference type="InterPro" id="IPR036390">
    <property type="entry name" value="WH_DNA-bd_sf"/>
</dbReference>
<keyword evidence="3" id="KW-0804">Transcription</keyword>
<evidence type="ECO:0000256" key="1">
    <source>
        <dbReference type="ARBA" id="ARBA00023015"/>
    </source>
</evidence>
<evidence type="ECO:0000256" key="3">
    <source>
        <dbReference type="ARBA" id="ARBA00023163"/>
    </source>
</evidence>
<dbReference type="AlphaFoldDB" id="A0A4V3DVF4"/>
<accession>A0A4V3DVF4</accession>
<evidence type="ECO:0000313" key="6">
    <source>
        <dbReference type="Proteomes" id="UP000295611"/>
    </source>
</evidence>
<organism evidence="5 6">
    <name type="scientific">Paludibacterium purpuratum</name>
    <dbReference type="NCBI Taxonomy" id="1144873"/>
    <lineage>
        <taxon>Bacteria</taxon>
        <taxon>Pseudomonadati</taxon>
        <taxon>Pseudomonadota</taxon>
        <taxon>Betaproteobacteria</taxon>
        <taxon>Neisseriales</taxon>
        <taxon>Chromobacteriaceae</taxon>
        <taxon>Paludibacterium</taxon>
    </lineage>
</organism>
<dbReference type="PANTHER" id="PTHR42756">
    <property type="entry name" value="TRANSCRIPTIONAL REGULATOR, MARR"/>
    <property type="match status" value="1"/>
</dbReference>
<dbReference type="GO" id="GO:0003677">
    <property type="term" value="F:DNA binding"/>
    <property type="evidence" value="ECO:0007669"/>
    <property type="project" value="UniProtKB-KW"/>
</dbReference>
<dbReference type="PROSITE" id="PS50995">
    <property type="entry name" value="HTH_MARR_2"/>
    <property type="match status" value="1"/>
</dbReference>
<keyword evidence="1" id="KW-0805">Transcription regulation</keyword>
<dbReference type="Pfam" id="PF01047">
    <property type="entry name" value="MarR"/>
    <property type="match status" value="1"/>
</dbReference>
<keyword evidence="6" id="KW-1185">Reference proteome</keyword>
<name>A0A4V3DVF4_9NEIS</name>
<gene>
    <name evidence="5" type="ORF">DFP86_104239</name>
</gene>
<dbReference type="Proteomes" id="UP000295611">
    <property type="component" value="Unassembled WGS sequence"/>
</dbReference>
<reference evidence="5 6" key="1">
    <citation type="submission" date="2019-03" db="EMBL/GenBank/DDBJ databases">
        <title>Genomic Encyclopedia of Type Strains, Phase III (KMG-III): the genomes of soil and plant-associated and newly described type strains.</title>
        <authorList>
            <person name="Whitman W."/>
        </authorList>
    </citation>
    <scope>NUCLEOTIDE SEQUENCE [LARGE SCALE GENOMIC DNA]</scope>
    <source>
        <strain evidence="5 6">CECT 8976</strain>
    </source>
</reference>
<proteinExistence type="predicted"/>
<feature type="domain" description="HTH marR-type" evidence="4">
    <location>
        <begin position="30"/>
        <end position="164"/>
    </location>
</feature>
<dbReference type="PRINTS" id="PR00598">
    <property type="entry name" value="HTHMARR"/>
</dbReference>
<evidence type="ECO:0000313" key="5">
    <source>
        <dbReference type="EMBL" id="TDR80739.1"/>
    </source>
</evidence>
<dbReference type="PANTHER" id="PTHR42756:SF1">
    <property type="entry name" value="TRANSCRIPTIONAL REPRESSOR OF EMRAB OPERON"/>
    <property type="match status" value="1"/>
</dbReference>
<dbReference type="SMART" id="SM00347">
    <property type="entry name" value="HTH_MARR"/>
    <property type="match status" value="1"/>
</dbReference>
<dbReference type="EMBL" id="SNZP01000004">
    <property type="protein sequence ID" value="TDR80739.1"/>
    <property type="molecule type" value="Genomic_DNA"/>
</dbReference>
<dbReference type="InterPro" id="IPR036388">
    <property type="entry name" value="WH-like_DNA-bd_sf"/>
</dbReference>
<protein>
    <submittedName>
        <fullName evidence="5">MarR family transcriptional repressor of emrRAB</fullName>
    </submittedName>
</protein>
<evidence type="ECO:0000256" key="2">
    <source>
        <dbReference type="ARBA" id="ARBA00023125"/>
    </source>
</evidence>
<keyword evidence="2" id="KW-0238">DNA-binding</keyword>
<dbReference type="Gene3D" id="1.10.10.10">
    <property type="entry name" value="Winged helix-like DNA-binding domain superfamily/Winged helix DNA-binding domain"/>
    <property type="match status" value="1"/>
</dbReference>
<dbReference type="InterPro" id="IPR023187">
    <property type="entry name" value="Tscrpt_reg_MarR-type_CS"/>
</dbReference>
<dbReference type="PROSITE" id="PS01117">
    <property type="entry name" value="HTH_MARR_1"/>
    <property type="match status" value="1"/>
</dbReference>
<dbReference type="GO" id="GO:0003700">
    <property type="term" value="F:DNA-binding transcription factor activity"/>
    <property type="evidence" value="ECO:0007669"/>
    <property type="project" value="InterPro"/>
</dbReference>
<dbReference type="InterPro" id="IPR000835">
    <property type="entry name" value="HTH_MarR-typ"/>
</dbReference>
<sequence length="168" mass="19373">MLCMNRSFQQVEQAIDAVGQRMPGSSAQHEVLLNRLLCHVATRLACHLNEALRPHGINDTLWIALIALYARPNQTLYPSEISDALDFSRTNATRVSDELVKNGWVEREVCIEDRRKVRLKLTAKGEQFVESLIPEARRHMQVQWQDFNKEEKNQFEFLMRKLLTALGG</sequence>